<proteinExistence type="predicted"/>
<evidence type="ECO:0000313" key="2">
    <source>
        <dbReference type="Proteomes" id="UP000699042"/>
    </source>
</evidence>
<comment type="caution">
    <text evidence="1">The sequence shown here is derived from an EMBL/GenBank/DDBJ whole genome shotgun (WGS) entry which is preliminary data.</text>
</comment>
<organism evidence="1 2">
    <name type="scientific">Colletotrichum scovillei</name>
    <dbReference type="NCBI Taxonomy" id="1209932"/>
    <lineage>
        <taxon>Eukaryota</taxon>
        <taxon>Fungi</taxon>
        <taxon>Dikarya</taxon>
        <taxon>Ascomycota</taxon>
        <taxon>Pezizomycotina</taxon>
        <taxon>Sordariomycetes</taxon>
        <taxon>Hypocreomycetidae</taxon>
        <taxon>Glomerellales</taxon>
        <taxon>Glomerellaceae</taxon>
        <taxon>Colletotrichum</taxon>
        <taxon>Colletotrichum acutatum species complex</taxon>
    </lineage>
</organism>
<keyword evidence="2" id="KW-1185">Reference proteome</keyword>
<dbReference type="EMBL" id="JAESDN010000009">
    <property type="protein sequence ID" value="KAG7045219.1"/>
    <property type="molecule type" value="Genomic_DNA"/>
</dbReference>
<accession>A0A9P7UBL8</accession>
<gene>
    <name evidence="1" type="ORF">JMJ77_009304</name>
</gene>
<sequence>MPGYNVSLGGVVRRFHFAGSDFSRNVLEIQVLIDG</sequence>
<feature type="non-terminal residue" evidence="1">
    <location>
        <position position="1"/>
    </location>
</feature>
<evidence type="ECO:0000313" key="1">
    <source>
        <dbReference type="EMBL" id="KAG7045219.1"/>
    </source>
</evidence>
<reference evidence="1" key="1">
    <citation type="submission" date="2021-05" db="EMBL/GenBank/DDBJ databases">
        <title>Comparative genomics of three Colletotrichum scovillei strains and genetic complementation revealed genes involved fungal growth and virulence on chili pepper.</title>
        <authorList>
            <person name="Hsieh D.-K."/>
            <person name="Chuang S.-C."/>
            <person name="Chen C.-Y."/>
            <person name="Chao Y.-T."/>
            <person name="Lu M.-Y.J."/>
            <person name="Lee M.-H."/>
            <person name="Shih M.-C."/>
        </authorList>
    </citation>
    <scope>NUCLEOTIDE SEQUENCE</scope>
    <source>
        <strain evidence="1">Coll-153</strain>
    </source>
</reference>
<protein>
    <submittedName>
        <fullName evidence="1">Uncharacterized protein</fullName>
    </submittedName>
</protein>
<name>A0A9P7UBL8_9PEZI</name>
<dbReference type="Proteomes" id="UP000699042">
    <property type="component" value="Unassembled WGS sequence"/>
</dbReference>
<dbReference type="AlphaFoldDB" id="A0A9P7UBL8"/>